<dbReference type="SUPFAM" id="SSF51556">
    <property type="entry name" value="Metallo-dependent hydrolases"/>
    <property type="match status" value="1"/>
</dbReference>
<dbReference type="Pfam" id="PF19799">
    <property type="entry name" value="DUF6282"/>
    <property type="match status" value="1"/>
</dbReference>
<comment type="caution">
    <text evidence="1">The sequence shown here is derived from an EMBL/GenBank/DDBJ whole genome shotgun (WGS) entry which is preliminary data.</text>
</comment>
<dbReference type="InterPro" id="IPR046249">
    <property type="entry name" value="DUF6282"/>
</dbReference>
<accession>A0A7C3AR50</accession>
<dbReference type="InterPro" id="IPR016797">
    <property type="entry name" value="UCP021898"/>
</dbReference>
<organism evidence="1">
    <name type="scientific">Thermorudis sp</name>
    <dbReference type="NCBI Taxonomy" id="1969470"/>
    <lineage>
        <taxon>Bacteria</taxon>
        <taxon>Pseudomonadati</taxon>
        <taxon>Thermomicrobiota</taxon>
        <taxon>Thermomicrobia</taxon>
        <taxon>Thermomicrobia incertae sedis</taxon>
        <taxon>Thermorudis</taxon>
    </lineage>
</organism>
<sequence>MSEQRAREHPVPSARARELVRGAYDLHVHSGPDVMRRRIDDLELAGRFRELGLAGYVIKSHYVPTAERAAIVRRAVQGVRVLGSITLNAAVGGLNPLAVEIAAREGARIVWLPTVDSVNERRHHASGQAQDEAKLPYWARLQREMRAAGFESEPVEVVDQDGRALPALRQVLRVVARHDLVLATGHLGRDEIFAAVAAAREEGVRHIIVTHPDFPSQALPVEDQIELAQQGAILEHCFTPVYTGKVSWEAMFEHIRAVGPASVVLSSDLGQPDNPPVEDGLALMVDRLLAAGFSEDEVYTMAVRNTVRLAGEE</sequence>
<dbReference type="Gene3D" id="3.20.20.140">
    <property type="entry name" value="Metal-dependent hydrolases"/>
    <property type="match status" value="1"/>
</dbReference>
<name>A0A7C3AR50_9BACT</name>
<gene>
    <name evidence="1" type="ORF">ENP13_02515</name>
</gene>
<protein>
    <submittedName>
        <fullName evidence="1">Cytosolic protein</fullName>
    </submittedName>
</protein>
<evidence type="ECO:0000313" key="1">
    <source>
        <dbReference type="EMBL" id="HEX70102.1"/>
    </source>
</evidence>
<dbReference type="AlphaFoldDB" id="A0A7C3AR50"/>
<dbReference type="InterPro" id="IPR032466">
    <property type="entry name" value="Metal_Hydrolase"/>
</dbReference>
<reference evidence="1" key="1">
    <citation type="journal article" date="2020" name="mSystems">
        <title>Genome- and Community-Level Interaction Insights into Carbon Utilization and Element Cycling Functions of Hydrothermarchaeota in Hydrothermal Sediment.</title>
        <authorList>
            <person name="Zhou Z."/>
            <person name="Liu Y."/>
            <person name="Xu W."/>
            <person name="Pan J."/>
            <person name="Luo Z.H."/>
            <person name="Li M."/>
        </authorList>
    </citation>
    <scope>NUCLEOTIDE SEQUENCE [LARGE SCALE GENOMIC DNA]</scope>
    <source>
        <strain evidence="1">SpSt-192</strain>
    </source>
</reference>
<proteinExistence type="predicted"/>
<dbReference type="EMBL" id="DSID01000198">
    <property type="protein sequence ID" value="HEX70102.1"/>
    <property type="molecule type" value="Genomic_DNA"/>
</dbReference>
<dbReference type="PIRSF" id="PIRSF021898">
    <property type="entry name" value="UCP021898"/>
    <property type="match status" value="1"/>
</dbReference>